<reference evidence="4" key="1">
    <citation type="submission" date="2023-03" db="EMBL/GenBank/DDBJ databases">
        <title>Massive genome expansion in bonnet fungi (Mycena s.s.) driven by repeated elements and novel gene families across ecological guilds.</title>
        <authorList>
            <consortium name="Lawrence Berkeley National Laboratory"/>
            <person name="Harder C.B."/>
            <person name="Miyauchi S."/>
            <person name="Viragh M."/>
            <person name="Kuo A."/>
            <person name="Thoen E."/>
            <person name="Andreopoulos B."/>
            <person name="Lu D."/>
            <person name="Skrede I."/>
            <person name="Drula E."/>
            <person name="Henrissat B."/>
            <person name="Morin E."/>
            <person name="Kohler A."/>
            <person name="Barry K."/>
            <person name="LaButti K."/>
            <person name="Morin E."/>
            <person name="Salamov A."/>
            <person name="Lipzen A."/>
            <person name="Mereny Z."/>
            <person name="Hegedus B."/>
            <person name="Baldrian P."/>
            <person name="Stursova M."/>
            <person name="Weitz H."/>
            <person name="Taylor A."/>
            <person name="Grigoriev I.V."/>
            <person name="Nagy L.G."/>
            <person name="Martin F."/>
            <person name="Kauserud H."/>
        </authorList>
    </citation>
    <scope>NUCLEOTIDE SEQUENCE</scope>
    <source>
        <strain evidence="4">9144</strain>
    </source>
</reference>
<gene>
    <name evidence="4" type="ORF">GGX14DRAFT_662655</name>
</gene>
<feature type="region of interest" description="Disordered" evidence="1">
    <location>
        <begin position="206"/>
        <end position="273"/>
    </location>
</feature>
<keyword evidence="5" id="KW-1185">Reference proteome</keyword>
<keyword evidence="2" id="KW-1133">Transmembrane helix</keyword>
<comment type="caution">
    <text evidence="4">The sequence shown here is derived from an EMBL/GenBank/DDBJ whole genome shotgun (WGS) entry which is preliminary data.</text>
</comment>
<keyword evidence="2" id="KW-0472">Membrane</keyword>
<evidence type="ECO:0000256" key="2">
    <source>
        <dbReference type="SAM" id="Phobius"/>
    </source>
</evidence>
<evidence type="ECO:0008006" key="6">
    <source>
        <dbReference type="Google" id="ProtNLM"/>
    </source>
</evidence>
<name>A0AAD6VVR2_9AGAR</name>
<feature type="region of interest" description="Disordered" evidence="1">
    <location>
        <begin position="129"/>
        <end position="192"/>
    </location>
</feature>
<evidence type="ECO:0000313" key="5">
    <source>
        <dbReference type="Proteomes" id="UP001219525"/>
    </source>
</evidence>
<feature type="signal peptide" evidence="3">
    <location>
        <begin position="1"/>
        <end position="23"/>
    </location>
</feature>
<evidence type="ECO:0000313" key="4">
    <source>
        <dbReference type="EMBL" id="KAJ7222116.1"/>
    </source>
</evidence>
<dbReference type="Proteomes" id="UP001219525">
    <property type="component" value="Unassembled WGS sequence"/>
</dbReference>
<protein>
    <recommendedName>
        <fullName evidence="6">Extracellular membrane protein CFEM domain-containing protein</fullName>
    </recommendedName>
</protein>
<keyword evidence="3" id="KW-0732">Signal</keyword>
<proteinExistence type="predicted"/>
<feature type="transmembrane region" description="Helical" evidence="2">
    <location>
        <begin position="412"/>
        <end position="436"/>
    </location>
</feature>
<feature type="chain" id="PRO_5041933069" description="Extracellular membrane protein CFEM domain-containing protein" evidence="3">
    <location>
        <begin position="24"/>
        <end position="512"/>
    </location>
</feature>
<organism evidence="4 5">
    <name type="scientific">Mycena pura</name>
    <dbReference type="NCBI Taxonomy" id="153505"/>
    <lineage>
        <taxon>Eukaryota</taxon>
        <taxon>Fungi</taxon>
        <taxon>Dikarya</taxon>
        <taxon>Basidiomycota</taxon>
        <taxon>Agaricomycotina</taxon>
        <taxon>Agaricomycetes</taxon>
        <taxon>Agaricomycetidae</taxon>
        <taxon>Agaricales</taxon>
        <taxon>Marasmiineae</taxon>
        <taxon>Mycenaceae</taxon>
        <taxon>Mycena</taxon>
    </lineage>
</organism>
<feature type="compositionally biased region" description="Polar residues" evidence="1">
    <location>
        <begin position="150"/>
        <end position="163"/>
    </location>
</feature>
<evidence type="ECO:0000256" key="3">
    <source>
        <dbReference type="SAM" id="SignalP"/>
    </source>
</evidence>
<dbReference type="EMBL" id="JARJCW010000007">
    <property type="protein sequence ID" value="KAJ7222116.1"/>
    <property type="molecule type" value="Genomic_DNA"/>
</dbReference>
<keyword evidence="2" id="KW-0812">Transmembrane</keyword>
<evidence type="ECO:0000256" key="1">
    <source>
        <dbReference type="SAM" id="MobiDB-lite"/>
    </source>
</evidence>
<sequence>MSASLTAALGLGYLLVYSAIGQATTLPPQCGFCCATESLCDVSGSVCLCQTSFCSTVLQSSGSGTTSRSAAEQATISAIPENIGAIYGLIPPPFGMSSPILQQSASNTASEISSSTIPAESTPSAYRIAPASGSATSSTNMFAEEDGTRVDSSASSTARASINTAAPSTPPSSGAAGTRVKTRARRRITMPESSWLSVPKYMHMHNSSEFQGVPGDPDAGSGGGPPTERPEVTPQPGISGKARIRKSPEKESGDPVDSTARRAGAYKRSMKSRDAVLRHSRLGRVKLLQLRSVLLGLAIAHRTHGFPPALRAPKGNHSIHRLQGFHPSHMSSVAGPHTHYDRSLAAQAPAATRAQLQEGYDTTPLAPNRRPPSRPSDLALNEVAEAEKSLTRGPRNTTHVGQSISGWQRQRWRIAGLLITLVVVGAIVGGAVGATVRRRQHSQPQALASAGVGEGSVVDASVSGAAVVTASLATESIFTIAVAAQPAASFAQATPRLRAHGARRRRQKRISA</sequence>
<feature type="compositionally biased region" description="Low complexity" evidence="1">
    <location>
        <begin position="164"/>
        <end position="178"/>
    </location>
</feature>
<dbReference type="AlphaFoldDB" id="A0AAD6VVR2"/>
<accession>A0AAD6VVR2</accession>